<dbReference type="PROSITE" id="PS51826">
    <property type="entry name" value="PSBD"/>
    <property type="match status" value="1"/>
</dbReference>
<sequence length="423" mass="46043">MALEMKVPSPGESITEVEIASWLVKDGDYVEKDQAIAEVDSDKATLELPAEASGIITLKAEEGDLVAVGDVVCLIDTSAEKPGETKEKESKEKDAETTEEKQEDTSKKGEAKKETPSKSTTPNQMQDKKSYATGTPSPAAKKILDEKNIDAKDVKGSGRDGRITKDDANNAATPSMGTPGTGSRGSERKKLSMLRRKVAERLVSAKNETAMLTTFNEVDMTAIFELRNQYKEQFKEKHGVGLGFMSFFTLAVVRALELYPDVNSMIDGDYMITYDFKDISIAVSGPKGLMVPVIRNAENLSFRGVENEVKRLAIRARDGQITVDEMTGGTFTISNGGVFGSMLSTPIINPPQSAILGMHNIVERPIVRDGGIVVAPVMFVALSYDHRIIDGRESVGFLVAIKEALESPEDLLMNNDVKRALEL</sequence>
<keyword evidence="8 11" id="KW-0450">Lipoyl</keyword>
<evidence type="ECO:0000256" key="10">
    <source>
        <dbReference type="ARBA" id="ARBA00052761"/>
    </source>
</evidence>
<dbReference type="Gene3D" id="3.30.559.10">
    <property type="entry name" value="Chloramphenicol acetyltransferase-like domain"/>
    <property type="match status" value="1"/>
</dbReference>
<dbReference type="Pfam" id="PF00198">
    <property type="entry name" value="2-oxoacid_dh"/>
    <property type="match status" value="1"/>
</dbReference>
<dbReference type="Gene3D" id="2.40.50.100">
    <property type="match status" value="1"/>
</dbReference>
<feature type="compositionally biased region" description="Basic and acidic residues" evidence="12">
    <location>
        <begin position="81"/>
        <end position="116"/>
    </location>
</feature>
<dbReference type="PANTHER" id="PTHR43416:SF5">
    <property type="entry name" value="DIHYDROLIPOYLLYSINE-RESIDUE SUCCINYLTRANSFERASE COMPONENT OF 2-OXOGLUTARATE DEHYDROGENASE COMPLEX, MITOCHONDRIAL"/>
    <property type="match status" value="1"/>
</dbReference>
<dbReference type="RefSeq" id="WP_237601502.1">
    <property type="nucleotide sequence ID" value="NZ_JAIRBA010000002.1"/>
</dbReference>
<evidence type="ECO:0000256" key="12">
    <source>
        <dbReference type="SAM" id="MobiDB-lite"/>
    </source>
</evidence>
<evidence type="ECO:0000256" key="4">
    <source>
        <dbReference type="ARBA" id="ARBA00012945"/>
    </source>
</evidence>
<name>A0A9X1QRZ3_9FLAO</name>
<gene>
    <name evidence="15" type="primary">odhB</name>
    <name evidence="15" type="ORF">K8089_01530</name>
</gene>
<dbReference type="SUPFAM" id="SSF52777">
    <property type="entry name" value="CoA-dependent acyltransferases"/>
    <property type="match status" value="1"/>
</dbReference>
<comment type="function">
    <text evidence="1 11">E2 component of the 2-oxoglutarate dehydrogenase (OGDH) complex which catalyzes the second step in the conversion of 2-oxoglutarate to succinyl-CoA and CO(2).</text>
</comment>
<reference evidence="15" key="1">
    <citation type="submission" date="2021-09" db="EMBL/GenBank/DDBJ databases">
        <title>Genome of Aequorivita sp. strain F47161.</title>
        <authorList>
            <person name="Wang Y."/>
        </authorList>
    </citation>
    <scope>NUCLEOTIDE SEQUENCE</scope>
    <source>
        <strain evidence="15">F47161</strain>
    </source>
</reference>
<comment type="caution">
    <text evidence="15">The sequence shown here is derived from an EMBL/GenBank/DDBJ whole genome shotgun (WGS) entry which is preliminary data.</text>
</comment>
<keyword evidence="6 11" id="KW-0816">Tricarboxylic acid cycle</keyword>
<comment type="catalytic activity">
    <reaction evidence="10 11">
        <text>N(6)-[(R)-dihydrolipoyl]-L-lysyl-[protein] + succinyl-CoA = N(6)-[(R)-S(8)-succinyldihydrolipoyl]-L-lysyl-[protein] + CoA</text>
        <dbReference type="Rhea" id="RHEA:15213"/>
        <dbReference type="Rhea" id="RHEA-COMP:10475"/>
        <dbReference type="Rhea" id="RHEA-COMP:20092"/>
        <dbReference type="ChEBI" id="CHEBI:57287"/>
        <dbReference type="ChEBI" id="CHEBI:57292"/>
        <dbReference type="ChEBI" id="CHEBI:83100"/>
        <dbReference type="ChEBI" id="CHEBI:83120"/>
        <dbReference type="EC" id="2.3.1.61"/>
    </reaction>
</comment>
<dbReference type="EMBL" id="JAIRBA010000002">
    <property type="protein sequence ID" value="MCG2417685.1"/>
    <property type="molecule type" value="Genomic_DNA"/>
</dbReference>
<comment type="pathway">
    <text evidence="2 11">Amino-acid degradation; L-lysine degradation via saccharopine pathway; glutaryl-CoA from L-lysine: step 6/6.</text>
</comment>
<dbReference type="GO" id="GO:0005829">
    <property type="term" value="C:cytosol"/>
    <property type="evidence" value="ECO:0007669"/>
    <property type="project" value="TreeGrafter"/>
</dbReference>
<dbReference type="InterPro" id="IPR023213">
    <property type="entry name" value="CAT-like_dom_sf"/>
</dbReference>
<dbReference type="PANTHER" id="PTHR43416">
    <property type="entry name" value="DIHYDROLIPOYLLYSINE-RESIDUE SUCCINYLTRANSFERASE COMPONENT OF 2-OXOGLUTARATE DEHYDROGENASE COMPLEX, MITOCHONDRIAL-RELATED"/>
    <property type="match status" value="1"/>
</dbReference>
<organism evidence="15 16">
    <name type="scientific">Aequorivita vitellina</name>
    <dbReference type="NCBI Taxonomy" id="2874475"/>
    <lineage>
        <taxon>Bacteria</taxon>
        <taxon>Pseudomonadati</taxon>
        <taxon>Bacteroidota</taxon>
        <taxon>Flavobacteriia</taxon>
        <taxon>Flavobacteriales</taxon>
        <taxon>Flavobacteriaceae</taxon>
        <taxon>Aequorivita</taxon>
    </lineage>
</organism>
<keyword evidence="7 11" id="KW-0808">Transferase</keyword>
<evidence type="ECO:0000256" key="2">
    <source>
        <dbReference type="ARBA" id="ARBA00005145"/>
    </source>
</evidence>
<keyword evidence="16" id="KW-1185">Reference proteome</keyword>
<comment type="cofactor">
    <cofactor evidence="11">
        <name>(R)-lipoate</name>
        <dbReference type="ChEBI" id="CHEBI:83088"/>
    </cofactor>
    <text evidence="11">Binds 1 lipoyl cofactor covalently.</text>
</comment>
<evidence type="ECO:0000256" key="9">
    <source>
        <dbReference type="ARBA" id="ARBA00023315"/>
    </source>
</evidence>
<dbReference type="CDD" id="cd06849">
    <property type="entry name" value="lipoyl_domain"/>
    <property type="match status" value="1"/>
</dbReference>
<dbReference type="InterPro" id="IPR006255">
    <property type="entry name" value="SucB"/>
</dbReference>
<evidence type="ECO:0000313" key="15">
    <source>
        <dbReference type="EMBL" id="MCG2417685.1"/>
    </source>
</evidence>
<evidence type="ECO:0000256" key="7">
    <source>
        <dbReference type="ARBA" id="ARBA00022679"/>
    </source>
</evidence>
<accession>A0A9X1QRZ3</accession>
<dbReference type="SUPFAM" id="SSF51230">
    <property type="entry name" value="Single hybrid motif"/>
    <property type="match status" value="1"/>
</dbReference>
<dbReference type="EC" id="2.3.1.61" evidence="4 11"/>
<dbReference type="InterPro" id="IPR036625">
    <property type="entry name" value="E3-bd_dom_sf"/>
</dbReference>
<dbReference type="GO" id="GO:0045252">
    <property type="term" value="C:oxoglutarate dehydrogenase complex"/>
    <property type="evidence" value="ECO:0007669"/>
    <property type="project" value="UniProtKB-UniRule"/>
</dbReference>
<dbReference type="Pfam" id="PF00364">
    <property type="entry name" value="Biotin_lipoyl"/>
    <property type="match status" value="1"/>
</dbReference>
<dbReference type="Pfam" id="PF02817">
    <property type="entry name" value="E3_binding"/>
    <property type="match status" value="1"/>
</dbReference>
<evidence type="ECO:0000256" key="11">
    <source>
        <dbReference type="RuleBase" id="RU361138"/>
    </source>
</evidence>
<dbReference type="InterPro" id="IPR000089">
    <property type="entry name" value="Biotin_lipoyl"/>
</dbReference>
<evidence type="ECO:0000256" key="8">
    <source>
        <dbReference type="ARBA" id="ARBA00022823"/>
    </source>
</evidence>
<dbReference type="Proteomes" id="UP001139461">
    <property type="component" value="Unassembled WGS sequence"/>
</dbReference>
<dbReference type="SUPFAM" id="SSF47005">
    <property type="entry name" value="Peripheral subunit-binding domain of 2-oxo acid dehydrogenase complex"/>
    <property type="match status" value="1"/>
</dbReference>
<dbReference type="InterPro" id="IPR050537">
    <property type="entry name" value="2-oxoacid_dehydrogenase"/>
</dbReference>
<evidence type="ECO:0000256" key="5">
    <source>
        <dbReference type="ARBA" id="ARBA00019511"/>
    </source>
</evidence>
<feature type="region of interest" description="Disordered" evidence="12">
    <location>
        <begin position="81"/>
        <end position="190"/>
    </location>
</feature>
<evidence type="ECO:0000256" key="1">
    <source>
        <dbReference type="ARBA" id="ARBA00004052"/>
    </source>
</evidence>
<dbReference type="InterPro" id="IPR001078">
    <property type="entry name" value="2-oxoacid_DH_actylTfrase"/>
</dbReference>
<evidence type="ECO:0000313" key="16">
    <source>
        <dbReference type="Proteomes" id="UP001139461"/>
    </source>
</evidence>
<feature type="compositionally biased region" description="Basic and acidic residues" evidence="12">
    <location>
        <begin position="142"/>
        <end position="168"/>
    </location>
</feature>
<feature type="domain" description="Lipoyl-binding" evidence="13">
    <location>
        <begin position="2"/>
        <end position="76"/>
    </location>
</feature>
<dbReference type="AlphaFoldDB" id="A0A9X1QRZ3"/>
<dbReference type="NCBIfam" id="TIGR01347">
    <property type="entry name" value="sucB"/>
    <property type="match status" value="1"/>
</dbReference>
<dbReference type="NCBIfam" id="NF004309">
    <property type="entry name" value="PRK05704.1"/>
    <property type="match status" value="1"/>
</dbReference>
<dbReference type="PROSITE" id="PS50968">
    <property type="entry name" value="BIOTINYL_LIPOYL"/>
    <property type="match status" value="1"/>
</dbReference>
<dbReference type="GO" id="GO:0004149">
    <property type="term" value="F:dihydrolipoyllysine-residue succinyltransferase activity"/>
    <property type="evidence" value="ECO:0007669"/>
    <property type="project" value="UniProtKB-UniRule"/>
</dbReference>
<evidence type="ECO:0000259" key="14">
    <source>
        <dbReference type="PROSITE" id="PS51826"/>
    </source>
</evidence>
<evidence type="ECO:0000259" key="13">
    <source>
        <dbReference type="PROSITE" id="PS50968"/>
    </source>
</evidence>
<dbReference type="InterPro" id="IPR004167">
    <property type="entry name" value="PSBD"/>
</dbReference>
<dbReference type="InterPro" id="IPR011053">
    <property type="entry name" value="Single_hybrid_motif"/>
</dbReference>
<protein>
    <recommendedName>
        <fullName evidence="5 11">Dihydrolipoyllysine-residue succinyltransferase component of 2-oxoglutarate dehydrogenase complex</fullName>
        <ecNumber evidence="4 11">2.3.1.61</ecNumber>
    </recommendedName>
    <alternativeName>
        <fullName evidence="11">2-oxoglutarate dehydrogenase complex component E2</fullName>
    </alternativeName>
</protein>
<evidence type="ECO:0000256" key="3">
    <source>
        <dbReference type="ARBA" id="ARBA00007317"/>
    </source>
</evidence>
<keyword evidence="9 11" id="KW-0012">Acyltransferase</keyword>
<proteinExistence type="inferred from homology"/>
<comment type="similarity">
    <text evidence="3 11">Belongs to the 2-oxoacid dehydrogenase family.</text>
</comment>
<dbReference type="Gene3D" id="4.10.320.10">
    <property type="entry name" value="E3-binding domain"/>
    <property type="match status" value="1"/>
</dbReference>
<feature type="domain" description="Peripheral subunit-binding (PSBD)" evidence="14">
    <location>
        <begin position="135"/>
        <end position="172"/>
    </location>
</feature>
<dbReference type="GO" id="GO:0033512">
    <property type="term" value="P:L-lysine catabolic process to acetyl-CoA via saccharopine"/>
    <property type="evidence" value="ECO:0007669"/>
    <property type="project" value="UniProtKB-UniRule"/>
</dbReference>
<evidence type="ECO:0000256" key="6">
    <source>
        <dbReference type="ARBA" id="ARBA00022532"/>
    </source>
</evidence>
<dbReference type="GO" id="GO:0006099">
    <property type="term" value="P:tricarboxylic acid cycle"/>
    <property type="evidence" value="ECO:0007669"/>
    <property type="project" value="UniProtKB-UniRule"/>
</dbReference>